<evidence type="ECO:0000313" key="2">
    <source>
        <dbReference type="EMBL" id="GAI48695.1"/>
    </source>
</evidence>
<protein>
    <recommendedName>
        <fullName evidence="1">RACo C-terminal domain-containing protein</fullName>
    </recommendedName>
</protein>
<dbReference type="Pfam" id="PF14574">
    <property type="entry name" value="RACo_C_ter"/>
    <property type="match status" value="1"/>
</dbReference>
<reference evidence="2" key="1">
    <citation type="journal article" date="2014" name="Front. Microbiol.">
        <title>High frequency of phylogenetically diverse reductive dehalogenase-homologous genes in deep subseafloor sedimentary metagenomes.</title>
        <authorList>
            <person name="Kawai M."/>
            <person name="Futagami T."/>
            <person name="Toyoda A."/>
            <person name="Takaki Y."/>
            <person name="Nishi S."/>
            <person name="Hori S."/>
            <person name="Arai W."/>
            <person name="Tsubouchi T."/>
            <person name="Morono Y."/>
            <person name="Uchiyama I."/>
            <person name="Ito T."/>
            <person name="Fujiyama A."/>
            <person name="Inagaki F."/>
            <person name="Takami H."/>
        </authorList>
    </citation>
    <scope>NUCLEOTIDE SEQUENCE</scope>
    <source>
        <strain evidence="2">Expedition CK06-06</strain>
    </source>
</reference>
<dbReference type="PANTHER" id="PTHR42895">
    <property type="entry name" value="IRON-SULFUR CLUSTER-BINDING PROTEIN-RELATED"/>
    <property type="match status" value="1"/>
</dbReference>
<sequence>RIAPDRVDEAVITGEFGSKLSIKALIRIGLLPEGIQKISFNKDLPLQGAIKAIQSNKILNQLEEIRELSTHIDLAAQPDFQEVFVSSLKLAPWN</sequence>
<dbReference type="InterPro" id="IPR052911">
    <property type="entry name" value="Corrinoid_activation_enz"/>
</dbReference>
<feature type="domain" description="RACo C-terminal" evidence="1">
    <location>
        <begin position="3"/>
        <end position="90"/>
    </location>
</feature>
<proteinExistence type="predicted"/>
<dbReference type="InterPro" id="IPR027980">
    <property type="entry name" value="RACo_C"/>
</dbReference>
<organism evidence="2">
    <name type="scientific">marine sediment metagenome</name>
    <dbReference type="NCBI Taxonomy" id="412755"/>
    <lineage>
        <taxon>unclassified sequences</taxon>
        <taxon>metagenomes</taxon>
        <taxon>ecological metagenomes</taxon>
    </lineage>
</organism>
<dbReference type="EMBL" id="BARV01042539">
    <property type="protein sequence ID" value="GAI48695.1"/>
    <property type="molecule type" value="Genomic_DNA"/>
</dbReference>
<feature type="non-terminal residue" evidence="2">
    <location>
        <position position="1"/>
    </location>
</feature>
<name>X1QCF1_9ZZZZ</name>
<comment type="caution">
    <text evidence="2">The sequence shown here is derived from an EMBL/GenBank/DDBJ whole genome shotgun (WGS) entry which is preliminary data.</text>
</comment>
<accession>X1QCF1</accession>
<gene>
    <name evidence="2" type="ORF">S06H3_63926</name>
</gene>
<evidence type="ECO:0000259" key="1">
    <source>
        <dbReference type="Pfam" id="PF14574"/>
    </source>
</evidence>
<dbReference type="PANTHER" id="PTHR42895:SF1">
    <property type="entry name" value="IRON-SULFUR CLUSTER PROTEIN"/>
    <property type="match status" value="1"/>
</dbReference>
<dbReference type="AlphaFoldDB" id="X1QCF1"/>